<keyword evidence="8" id="KW-0653">Protein transport</keyword>
<dbReference type="RefSeq" id="WP_188794634.1">
    <property type="nucleotide sequence ID" value="NZ_BMJA01000002.1"/>
</dbReference>
<dbReference type="Pfam" id="PF01203">
    <property type="entry name" value="T2SSN"/>
    <property type="match status" value="1"/>
</dbReference>
<evidence type="ECO:0000256" key="5">
    <source>
        <dbReference type="ARBA" id="ARBA00022475"/>
    </source>
</evidence>
<evidence type="ECO:0000256" key="6">
    <source>
        <dbReference type="ARBA" id="ARBA00022519"/>
    </source>
</evidence>
<proteinExistence type="inferred from homology"/>
<sequence>MKRWFAGLLLVVLILGALLWFLPARWALPLLQARLRGIRLDGVSGTLWQGRAEQASIVNGPQLGRVAWTLSHRALLGDIRLGLDLRQPQWQLQGQVHRMSSTQLDLHDVTLHMNMAELGTQSWLHGQPQGQLDLQVPQAQLQGYWPMQLDVAGTWSHAVVHTPQGEVPLGALSLVVTGQSGAIQGMLTDDGSGPLQTAGRLSISPLGWDLQFHLVPRRDDPVLMSWLRSLGTPAADGTLELRYRGGLAQMNPVTRKP</sequence>
<evidence type="ECO:0000256" key="2">
    <source>
        <dbReference type="ARBA" id="ARBA00007208"/>
    </source>
</evidence>
<keyword evidence="9" id="KW-0472">Membrane</keyword>
<evidence type="ECO:0000256" key="10">
    <source>
        <dbReference type="ARBA" id="ARBA00030772"/>
    </source>
</evidence>
<dbReference type="InterPro" id="IPR022792">
    <property type="entry name" value="T2SS_protein-GspN"/>
</dbReference>
<comment type="subcellular location">
    <subcellularLocation>
        <location evidence="1">Cell inner membrane</location>
    </subcellularLocation>
</comment>
<keyword evidence="5" id="KW-1003">Cell membrane</keyword>
<accession>A0ABQ1G1G4</accession>
<keyword evidence="6" id="KW-0997">Cell inner membrane</keyword>
<evidence type="ECO:0000256" key="3">
    <source>
        <dbReference type="ARBA" id="ARBA00021563"/>
    </source>
</evidence>
<name>A0ABQ1G1G4_9GAMM</name>
<protein>
    <recommendedName>
        <fullName evidence="3">Type II secretion system protein N</fullName>
    </recommendedName>
    <alternativeName>
        <fullName evidence="10">General secretion pathway protein N</fullName>
    </alternativeName>
</protein>
<evidence type="ECO:0000256" key="1">
    <source>
        <dbReference type="ARBA" id="ARBA00004533"/>
    </source>
</evidence>
<comment type="similarity">
    <text evidence="2">Belongs to the GSP N family.</text>
</comment>
<dbReference type="EMBL" id="BMJA01000002">
    <property type="protein sequence ID" value="GGA34863.1"/>
    <property type="molecule type" value="Genomic_DNA"/>
</dbReference>
<comment type="caution">
    <text evidence="11">The sequence shown here is derived from an EMBL/GenBank/DDBJ whole genome shotgun (WGS) entry which is preliminary data.</text>
</comment>
<evidence type="ECO:0000256" key="9">
    <source>
        <dbReference type="ARBA" id="ARBA00023136"/>
    </source>
</evidence>
<keyword evidence="12" id="KW-1185">Reference proteome</keyword>
<keyword evidence="7" id="KW-0812">Transmembrane</keyword>
<organism evidence="11 12">
    <name type="scientific">Dyella nitratireducens</name>
    <dbReference type="NCBI Taxonomy" id="1849580"/>
    <lineage>
        <taxon>Bacteria</taxon>
        <taxon>Pseudomonadati</taxon>
        <taxon>Pseudomonadota</taxon>
        <taxon>Gammaproteobacteria</taxon>
        <taxon>Lysobacterales</taxon>
        <taxon>Rhodanobacteraceae</taxon>
        <taxon>Dyella</taxon>
    </lineage>
</organism>
<evidence type="ECO:0000256" key="7">
    <source>
        <dbReference type="ARBA" id="ARBA00022692"/>
    </source>
</evidence>
<evidence type="ECO:0000256" key="8">
    <source>
        <dbReference type="ARBA" id="ARBA00022927"/>
    </source>
</evidence>
<evidence type="ECO:0000313" key="12">
    <source>
        <dbReference type="Proteomes" id="UP000620046"/>
    </source>
</evidence>
<dbReference type="Proteomes" id="UP000620046">
    <property type="component" value="Unassembled WGS sequence"/>
</dbReference>
<reference evidence="12" key="1">
    <citation type="journal article" date="2019" name="Int. J. Syst. Evol. Microbiol.">
        <title>The Global Catalogue of Microorganisms (GCM) 10K type strain sequencing project: providing services to taxonomists for standard genome sequencing and annotation.</title>
        <authorList>
            <consortium name="The Broad Institute Genomics Platform"/>
            <consortium name="The Broad Institute Genome Sequencing Center for Infectious Disease"/>
            <person name="Wu L."/>
            <person name="Ma J."/>
        </authorList>
    </citation>
    <scope>NUCLEOTIDE SEQUENCE [LARGE SCALE GENOMIC DNA]</scope>
    <source>
        <strain evidence="12">CGMCC 1.15439</strain>
    </source>
</reference>
<gene>
    <name evidence="11" type="ORF">GCM10010981_24890</name>
</gene>
<keyword evidence="4" id="KW-0813">Transport</keyword>
<evidence type="ECO:0000256" key="4">
    <source>
        <dbReference type="ARBA" id="ARBA00022448"/>
    </source>
</evidence>
<evidence type="ECO:0000313" key="11">
    <source>
        <dbReference type="EMBL" id="GGA34863.1"/>
    </source>
</evidence>